<evidence type="ECO:0000259" key="7">
    <source>
        <dbReference type="SMART" id="SM00363"/>
    </source>
</evidence>
<dbReference type="InterPro" id="IPR020094">
    <property type="entry name" value="TruA/RsuA/RluB/E/F_N"/>
</dbReference>
<dbReference type="Pfam" id="PF00849">
    <property type="entry name" value="PseudoU_synth_2"/>
    <property type="match status" value="1"/>
</dbReference>
<dbReference type="Gene3D" id="3.10.290.10">
    <property type="entry name" value="RNA-binding S4 domain"/>
    <property type="match status" value="1"/>
</dbReference>
<evidence type="ECO:0000313" key="9">
    <source>
        <dbReference type="Proteomes" id="UP001410394"/>
    </source>
</evidence>
<feature type="compositionally biased region" description="Low complexity" evidence="6">
    <location>
        <begin position="43"/>
        <end position="55"/>
    </location>
</feature>
<dbReference type="InterPro" id="IPR020103">
    <property type="entry name" value="PsdUridine_synth_cat_dom_sf"/>
</dbReference>
<feature type="compositionally biased region" description="Low complexity" evidence="6">
    <location>
        <begin position="388"/>
        <end position="404"/>
    </location>
</feature>
<dbReference type="InterPro" id="IPR002942">
    <property type="entry name" value="S4_RNA-bd"/>
</dbReference>
<evidence type="ECO:0000313" key="8">
    <source>
        <dbReference type="EMBL" id="MEN3069022.1"/>
    </source>
</evidence>
<dbReference type="NCBIfam" id="TIGR00093">
    <property type="entry name" value="pseudouridine synthase"/>
    <property type="match status" value="1"/>
</dbReference>
<dbReference type="NCBIfam" id="NF007976">
    <property type="entry name" value="PRK10700.1"/>
    <property type="match status" value="1"/>
</dbReference>
<keyword evidence="2 4" id="KW-0694">RNA-binding</keyword>
<dbReference type="InterPro" id="IPR050343">
    <property type="entry name" value="RsuA_PseudoU_synthase"/>
</dbReference>
<dbReference type="InterPro" id="IPR036986">
    <property type="entry name" value="S4_RNA-bd_sf"/>
</dbReference>
<accession>A0ABU9YZT0</accession>
<dbReference type="SUPFAM" id="SSF55120">
    <property type="entry name" value="Pseudouridine synthase"/>
    <property type="match status" value="1"/>
</dbReference>
<organism evidence="8 9">
    <name type="scientific">Uliginosibacterium sediminicola</name>
    <dbReference type="NCBI Taxonomy" id="2024550"/>
    <lineage>
        <taxon>Bacteria</taxon>
        <taxon>Pseudomonadati</taxon>
        <taxon>Pseudomonadota</taxon>
        <taxon>Betaproteobacteria</taxon>
        <taxon>Rhodocyclales</taxon>
        <taxon>Zoogloeaceae</taxon>
        <taxon>Uliginosibacterium</taxon>
    </lineage>
</organism>
<dbReference type="GO" id="GO:0160139">
    <property type="term" value="F:23S rRNA pseudouridine(2605) synthase activity"/>
    <property type="evidence" value="ECO:0007669"/>
    <property type="project" value="UniProtKB-EC"/>
</dbReference>
<sequence>MSNPQNTRRPARQSPAKTNAGAADGAPPRRRRSAPRSKTPRDGNVAEGEGVNGNVLTAANQPIPVFNDFGDDVDVDDEDDDSQIAFLGRKGDNLHANAKPMLGEKRAVRAPRIGGRGERPTKGTGEVLNDGERVQKVLAAAGYASRREVEEWITSGRVSVNGLPSFLGQKISQGDRVKVNGKLINVRFAAERAPRVLIYHKPDGEIVSKDDPEGRPTVFERLPNLRRGRWIAIGRLDFNTSGLLLFTDNGDLANKLMHPRYNLDREYAVRIMGELTDEQKKQLTTGIELEDGPAKFGMLREDGGEGSNKWYRVTISEGRNREVRRMFEAMGLTVSRLMRVRYGPVQLPPRLKRGMFEDLAPDLIKALAGKEALVKTEGLARRSRNRRSAGAPKAGAPRPAAQGAEGVVAKPPRVREAAPQVAAEAGPEGAPRRSGNRRGRGGRNRKPKAAVEA</sequence>
<protein>
    <recommendedName>
        <fullName evidence="5">Pseudouridine synthase</fullName>
        <ecNumber evidence="5">5.4.99.-</ecNumber>
    </recommendedName>
</protein>
<dbReference type="RefSeq" id="WP_345919791.1">
    <property type="nucleotide sequence ID" value="NZ_JBDIVE010000005.1"/>
</dbReference>
<feature type="region of interest" description="Disordered" evidence="6">
    <location>
        <begin position="378"/>
        <end position="453"/>
    </location>
</feature>
<dbReference type="SUPFAM" id="SSF55174">
    <property type="entry name" value="Alpha-L RNA-binding motif"/>
    <property type="match status" value="1"/>
</dbReference>
<keyword evidence="3 5" id="KW-0413">Isomerase</keyword>
<proteinExistence type="inferred from homology"/>
<dbReference type="PROSITE" id="PS01149">
    <property type="entry name" value="PSI_RSU"/>
    <property type="match status" value="1"/>
</dbReference>
<evidence type="ECO:0000256" key="5">
    <source>
        <dbReference type="RuleBase" id="RU003887"/>
    </source>
</evidence>
<keyword evidence="9" id="KW-1185">Reference proteome</keyword>
<dbReference type="InterPro" id="IPR042092">
    <property type="entry name" value="PsdUridine_s_RsuA/RluB/E/F_cat"/>
</dbReference>
<dbReference type="PANTHER" id="PTHR47683:SF3">
    <property type="entry name" value="RIBOSOMAL LARGE SUBUNIT PSEUDOURIDINE SYNTHASE B"/>
    <property type="match status" value="1"/>
</dbReference>
<dbReference type="EC" id="5.4.99.-" evidence="5"/>
<dbReference type="SMART" id="SM00363">
    <property type="entry name" value="S4"/>
    <property type="match status" value="1"/>
</dbReference>
<comment type="similarity">
    <text evidence="1 5">Belongs to the pseudouridine synthase RsuA family.</text>
</comment>
<feature type="domain" description="RNA-binding S4" evidence="7">
    <location>
        <begin position="132"/>
        <end position="194"/>
    </location>
</feature>
<comment type="caution">
    <text evidence="8">The sequence shown here is derived from an EMBL/GenBank/DDBJ whole genome shotgun (WGS) entry which is preliminary data.</text>
</comment>
<dbReference type="EMBL" id="JBDIVE010000005">
    <property type="protein sequence ID" value="MEN3069022.1"/>
    <property type="molecule type" value="Genomic_DNA"/>
</dbReference>
<dbReference type="PANTHER" id="PTHR47683">
    <property type="entry name" value="PSEUDOURIDINE SYNTHASE FAMILY PROTEIN-RELATED"/>
    <property type="match status" value="1"/>
</dbReference>
<gene>
    <name evidence="8" type="primary">rluB</name>
    <name evidence="8" type="ORF">ABDB84_11080</name>
</gene>
<dbReference type="PROSITE" id="PS50889">
    <property type="entry name" value="S4"/>
    <property type="match status" value="1"/>
</dbReference>
<evidence type="ECO:0000256" key="3">
    <source>
        <dbReference type="ARBA" id="ARBA00023235"/>
    </source>
</evidence>
<evidence type="ECO:0000256" key="6">
    <source>
        <dbReference type="SAM" id="MobiDB-lite"/>
    </source>
</evidence>
<name>A0ABU9YZT0_9RHOO</name>
<dbReference type="Proteomes" id="UP001410394">
    <property type="component" value="Unassembled WGS sequence"/>
</dbReference>
<dbReference type="Pfam" id="PF01479">
    <property type="entry name" value="S4"/>
    <property type="match status" value="1"/>
</dbReference>
<dbReference type="Gene3D" id="3.30.70.580">
    <property type="entry name" value="Pseudouridine synthase I, catalytic domain, N-terminal subdomain"/>
    <property type="match status" value="1"/>
</dbReference>
<evidence type="ECO:0000256" key="2">
    <source>
        <dbReference type="ARBA" id="ARBA00022884"/>
    </source>
</evidence>
<dbReference type="Gene3D" id="3.30.70.1560">
    <property type="entry name" value="Alpha-L RNA-binding motif"/>
    <property type="match status" value="1"/>
</dbReference>
<dbReference type="CDD" id="cd00165">
    <property type="entry name" value="S4"/>
    <property type="match status" value="1"/>
</dbReference>
<dbReference type="InterPro" id="IPR000748">
    <property type="entry name" value="PsdUridine_synth_RsuA/RluB/E/F"/>
</dbReference>
<dbReference type="CDD" id="cd02556">
    <property type="entry name" value="PseudoU_synth_RluB"/>
    <property type="match status" value="1"/>
</dbReference>
<reference evidence="8 9" key="1">
    <citation type="journal article" date="2018" name="Int. J. Syst. Evol. Microbiol.">
        <title>Uliginosibacterium sediminicola sp. nov., isolated from freshwater sediment.</title>
        <authorList>
            <person name="Hwang W.M."/>
            <person name="Kim S.M."/>
            <person name="Kang K."/>
            <person name="Ahn T.Y."/>
        </authorList>
    </citation>
    <scope>NUCLEOTIDE SEQUENCE [LARGE SCALE GENOMIC DNA]</scope>
    <source>
        <strain evidence="8 9">M1-21</strain>
    </source>
</reference>
<dbReference type="InterPro" id="IPR018496">
    <property type="entry name" value="PsdUridine_synth_RsuA/RluB_CS"/>
</dbReference>
<evidence type="ECO:0000256" key="4">
    <source>
        <dbReference type="PROSITE-ProRule" id="PRU00182"/>
    </source>
</evidence>
<feature type="region of interest" description="Disordered" evidence="6">
    <location>
        <begin position="1"/>
        <end position="77"/>
    </location>
</feature>
<dbReference type="InterPro" id="IPR006145">
    <property type="entry name" value="PsdUridine_synth_RsuA/RluA"/>
</dbReference>
<evidence type="ECO:0000256" key="1">
    <source>
        <dbReference type="ARBA" id="ARBA00008348"/>
    </source>
</evidence>
<feature type="compositionally biased region" description="Basic residues" evidence="6">
    <location>
        <begin position="434"/>
        <end position="453"/>
    </location>
</feature>